<evidence type="ECO:0000256" key="4">
    <source>
        <dbReference type="ARBA" id="ARBA00022475"/>
    </source>
</evidence>
<keyword evidence="7" id="KW-0677">Repeat</keyword>
<evidence type="ECO:0000259" key="10">
    <source>
        <dbReference type="Pfam" id="PF16000"/>
    </source>
</evidence>
<protein>
    <recommendedName>
        <fullName evidence="14">Leucine-rich repeat-containing protein 16B</fullName>
    </recommendedName>
</protein>
<dbReference type="Gene3D" id="3.80.10.10">
    <property type="entry name" value="Ribonuclease Inhibitor"/>
    <property type="match status" value="1"/>
</dbReference>
<keyword evidence="8" id="KW-0472">Membrane</keyword>
<reference evidence="12" key="2">
    <citation type="submission" date="2025-09" db="UniProtKB">
        <authorList>
            <consortium name="Ensembl"/>
        </authorList>
    </citation>
    <scope>IDENTIFICATION</scope>
</reference>
<dbReference type="SUPFAM" id="SSF52047">
    <property type="entry name" value="RNI-like"/>
    <property type="match status" value="2"/>
</dbReference>
<dbReference type="Gene3D" id="2.30.29.30">
    <property type="entry name" value="Pleckstrin-homology domain (PH domain)/Phosphotyrosine-binding domain (PTB)"/>
    <property type="match status" value="1"/>
</dbReference>
<feature type="region of interest" description="Disordered" evidence="9">
    <location>
        <begin position="916"/>
        <end position="996"/>
    </location>
</feature>
<dbReference type="InterPro" id="IPR031943">
    <property type="entry name" value="CARMIL_C"/>
</dbReference>
<dbReference type="InterPro" id="IPR001611">
    <property type="entry name" value="Leu-rich_rpt"/>
</dbReference>
<feature type="compositionally biased region" description="Pro residues" evidence="9">
    <location>
        <begin position="1385"/>
        <end position="1395"/>
    </location>
</feature>
<feature type="compositionally biased region" description="Gly residues" evidence="9">
    <location>
        <begin position="1271"/>
        <end position="1295"/>
    </location>
</feature>
<dbReference type="GO" id="GO:0030027">
    <property type="term" value="C:lamellipodium"/>
    <property type="evidence" value="ECO:0007669"/>
    <property type="project" value="TreeGrafter"/>
</dbReference>
<dbReference type="GeneTree" id="ENSGT00940000157990"/>
<keyword evidence="4" id="KW-1003">Cell membrane</keyword>
<dbReference type="InterPro" id="IPR051279">
    <property type="entry name" value="PP1-Reg/Actin-Interact_Protein"/>
</dbReference>
<gene>
    <name evidence="12" type="primary">LOC127350625</name>
</gene>
<dbReference type="FunFam" id="3.80.10.10:FF:000009">
    <property type="entry name" value="F-actin-uncapping protein LRRC16A isoform X1"/>
    <property type="match status" value="1"/>
</dbReference>
<feature type="compositionally biased region" description="Basic and acidic residues" evidence="9">
    <location>
        <begin position="1339"/>
        <end position="1357"/>
    </location>
</feature>
<comment type="similarity">
    <text evidence="3">Belongs to the CARMIL family.</text>
</comment>
<name>A0A8C4F357_DICLA</name>
<feature type="domain" description="CARMIL C-terminal" evidence="10">
    <location>
        <begin position="783"/>
        <end position="1011"/>
    </location>
</feature>
<dbReference type="Pfam" id="PF13516">
    <property type="entry name" value="LRR_6"/>
    <property type="match status" value="1"/>
</dbReference>
<organism evidence="12 13">
    <name type="scientific">Dicentrarchus labrax</name>
    <name type="common">European seabass</name>
    <name type="synonym">Morone labrax</name>
    <dbReference type="NCBI Taxonomy" id="13489"/>
    <lineage>
        <taxon>Eukaryota</taxon>
        <taxon>Metazoa</taxon>
        <taxon>Chordata</taxon>
        <taxon>Craniata</taxon>
        <taxon>Vertebrata</taxon>
        <taxon>Euteleostomi</taxon>
        <taxon>Actinopterygii</taxon>
        <taxon>Neopterygii</taxon>
        <taxon>Teleostei</taxon>
        <taxon>Neoteleostei</taxon>
        <taxon>Acanthomorphata</taxon>
        <taxon>Eupercaria</taxon>
        <taxon>Moronidae</taxon>
        <taxon>Dicentrarchus</taxon>
    </lineage>
</organism>
<feature type="compositionally biased region" description="Basic and acidic residues" evidence="9">
    <location>
        <begin position="1038"/>
        <end position="1047"/>
    </location>
</feature>
<evidence type="ECO:0000313" key="12">
    <source>
        <dbReference type="Ensembl" id="ENSDLAP00005025143.2"/>
    </source>
</evidence>
<feature type="domain" description="CARMIL pleckstrin homology" evidence="11">
    <location>
        <begin position="31"/>
        <end position="124"/>
    </location>
</feature>
<evidence type="ECO:0000259" key="11">
    <source>
        <dbReference type="Pfam" id="PF17888"/>
    </source>
</evidence>
<accession>A0A8C4F357</accession>
<comment type="subcellular location">
    <subcellularLocation>
        <location evidence="1">Cell membrane</location>
    </subcellularLocation>
    <subcellularLocation>
        <location evidence="2">Cytoplasm</location>
    </subcellularLocation>
</comment>
<feature type="region of interest" description="Disordered" evidence="9">
    <location>
        <begin position="1025"/>
        <end position="1048"/>
    </location>
</feature>
<dbReference type="PANTHER" id="PTHR24112">
    <property type="entry name" value="LEUCINE-RICH REPEAT, ISOFORM F-RELATED"/>
    <property type="match status" value="1"/>
</dbReference>
<evidence type="ECO:0000256" key="2">
    <source>
        <dbReference type="ARBA" id="ARBA00004496"/>
    </source>
</evidence>
<keyword evidence="5" id="KW-0963">Cytoplasm</keyword>
<dbReference type="GO" id="GO:0034315">
    <property type="term" value="P:regulation of Arp2/3 complex-mediated actin nucleation"/>
    <property type="evidence" value="ECO:0007669"/>
    <property type="project" value="TreeGrafter"/>
</dbReference>
<keyword evidence="13" id="KW-1185">Reference proteome</keyword>
<dbReference type="GO" id="GO:0005886">
    <property type="term" value="C:plasma membrane"/>
    <property type="evidence" value="ECO:0007669"/>
    <property type="project" value="UniProtKB-SubCell"/>
</dbReference>
<dbReference type="PANTHER" id="PTHR24112:SF43">
    <property type="entry name" value="CAPPING PROTEIN, ARP2_3 AND MYOSIN-I LINKER PROTEIN 3"/>
    <property type="match status" value="1"/>
</dbReference>
<dbReference type="Proteomes" id="UP000694389">
    <property type="component" value="Unassembled WGS sequence"/>
</dbReference>
<evidence type="ECO:0000256" key="9">
    <source>
        <dbReference type="SAM" id="MobiDB-lite"/>
    </source>
</evidence>
<feature type="region of interest" description="Disordered" evidence="9">
    <location>
        <begin position="1225"/>
        <end position="1445"/>
    </location>
</feature>
<dbReference type="GO" id="GO:0016477">
    <property type="term" value="P:cell migration"/>
    <property type="evidence" value="ECO:0007669"/>
    <property type="project" value="TreeGrafter"/>
</dbReference>
<evidence type="ECO:0000256" key="3">
    <source>
        <dbReference type="ARBA" id="ARBA00007298"/>
    </source>
</evidence>
<dbReference type="InterPro" id="IPR011993">
    <property type="entry name" value="PH-like_dom_sf"/>
</dbReference>
<keyword evidence="6" id="KW-0433">Leucine-rich repeat</keyword>
<reference evidence="12" key="1">
    <citation type="submission" date="2025-08" db="UniProtKB">
        <authorList>
            <consortium name="Ensembl"/>
        </authorList>
    </citation>
    <scope>IDENTIFICATION</scope>
</reference>
<evidence type="ECO:0000256" key="6">
    <source>
        <dbReference type="ARBA" id="ARBA00022614"/>
    </source>
</evidence>
<dbReference type="GO" id="GO:0005737">
    <property type="term" value="C:cytoplasm"/>
    <property type="evidence" value="ECO:0007669"/>
    <property type="project" value="UniProtKB-SubCell"/>
</dbReference>
<feature type="compositionally biased region" description="Basic residues" evidence="9">
    <location>
        <begin position="964"/>
        <end position="979"/>
    </location>
</feature>
<sequence length="1445" mass="160791">MASKEITASGFVSVSKDMTESIRKIVDKSSIKFIHGIKLDTKNGKTEDRILVLTTWRLYFLAPKIPAKVETTFNFLEIRALNSHPEHQVIIDTDKSSYSLRFESREHLNHVVNHINFALSRIFNNSIFAPSICHSDSDLSEGSRKYSPSSETSVETQRACGGFSETYSALCDYNGISCKEEVQWDVDTIYHSQDNREFNLLDFSHLESRDLAVIVASMAYNTWFTKLYCKDLRIGSEVTEQVLHTVSKSSSLEEITLENAGLKSDFPQKMSAALSENPASVIHSLNLAHNSLDNQGVSNLIQQVCRLSKGLRLLNLSKTSLTSKGVVSLSQALCSSDEYSNSLLHLDLSKNPGVLSGEDASNLYLFLSQPNCLVHLDLSGTDCSVDSLFGALLRGCCADLSFLNLSKNSFSHRKVKDTLPLFRQFFSSAFSLTYVSLASMKLPPDVLRALLTGLTSNPHINDLHLDISGCELRSAGAAVIQELFPRVSSIATLDISDNGLDADLLTVLPALSRHPSLKHLHLGKNFNIKNRVLDEVLQKLVQLIQEEECALQSLSLTESRLRSRGTVLVNALGSNTCLRKVDLSGNNMDDIGAKMLSKALQINTTLRSVTWDRNNTSAAGFLDVARALEHNFTLQYMPLPLSDISQAYRSAPERTEQALTKIQRALVRNNQTQRFSQRQALRLHQGLVTSTAEQVMERLCVRVQQQVCVLRGVGEMEEIQAAKQVLKEARNSRALYPSLCELAHVLSVDGPVRQRLDSLAGELAKAADKELQVIVDSMVSLCRELCPLSSAAAERLSPTLSSVSERVSIPRSAIRTALMERAAQDIHRALEEVKLSVVSYLTNSIVDQILQELYATHKTLTRQVSHLKRWEGTCEDGTGWRFNRHRDSLDITDEELSTSIDTIAIKKRSSRTRRIRPVSTRLSLCDDSSSSPPPSVPSYSSPLSRSASWEGLSELPTQGLPLHHVTRVRPRPPRRHKGGHIPSETHCSENGGISPLDDGLPDFYTKRVLPDRTATENVYTLLQPPRSAARAGSPGEGADGKINDHQGKNALVLSPPPVPGIPHPGGGGSKHPFYSPREKPEMDAVFEQPLETDKYWVDDKQRPTEVLQAEKPWIEARQSDQHAEKRFDNRLQERTFGEPRSADRQTDRYWTESRHPDRHMDRQWTVDRHTQRQIDRKIERQWMGGRQIDRSWSENRPTDIQVDNQWTESRHLSRKTERQVQALHLAQRPLPPYPLDRTPSPKQETDPLKSTEAVDWHQQDTQGDRPMCPEAGGGFTEGWRSSGGAGGGGGGGGGRAAPCASKPDPPPQSSKPNLSKLRQRHRLESSEALPGTEEEGDTEKDPVKMEKKEREKRRDSEGQPPPIPEKPKTSSYVSFPKESATERNLPPPPVPPPVNKPVHGLPDRAASQGEEGLRPQAPVKPQRNRKAMSCDADSFNSAPGHSELL</sequence>
<evidence type="ECO:0000256" key="1">
    <source>
        <dbReference type="ARBA" id="ARBA00004236"/>
    </source>
</evidence>
<evidence type="ECO:0008006" key="14">
    <source>
        <dbReference type="Google" id="ProtNLM"/>
    </source>
</evidence>
<feature type="compositionally biased region" description="Low complexity" evidence="9">
    <location>
        <begin position="937"/>
        <end position="948"/>
    </location>
</feature>
<evidence type="ECO:0000256" key="7">
    <source>
        <dbReference type="ARBA" id="ARBA00022737"/>
    </source>
</evidence>
<evidence type="ECO:0000256" key="8">
    <source>
        <dbReference type="ARBA" id="ARBA00023136"/>
    </source>
</evidence>
<feature type="compositionally biased region" description="Basic and acidic residues" evidence="9">
    <location>
        <begin position="1243"/>
        <end position="1258"/>
    </location>
</feature>
<dbReference type="Pfam" id="PF17888">
    <property type="entry name" value="Carm_PH"/>
    <property type="match status" value="1"/>
</dbReference>
<dbReference type="InterPro" id="IPR041245">
    <property type="entry name" value="CARMIL_PH"/>
</dbReference>
<evidence type="ECO:0000256" key="5">
    <source>
        <dbReference type="ARBA" id="ARBA00022490"/>
    </source>
</evidence>
<proteinExistence type="inferred from homology"/>
<dbReference type="SMART" id="SM00368">
    <property type="entry name" value="LRR_RI"/>
    <property type="match status" value="3"/>
</dbReference>
<dbReference type="Pfam" id="PF16000">
    <property type="entry name" value="CARMIL_C"/>
    <property type="match status" value="1"/>
</dbReference>
<dbReference type="Ensembl" id="ENSDLAT00005026869.2">
    <property type="protein sequence ID" value="ENSDLAP00005025143.2"/>
    <property type="gene ID" value="ENSDLAG00005011164.2"/>
</dbReference>
<dbReference type="InterPro" id="IPR032675">
    <property type="entry name" value="LRR_dom_sf"/>
</dbReference>
<evidence type="ECO:0000313" key="13">
    <source>
        <dbReference type="Proteomes" id="UP000694389"/>
    </source>
</evidence>